<name>A0A836C0W1_9CHLO</name>
<feature type="domain" description="Exonuclease" evidence="3">
    <location>
        <begin position="3"/>
        <end position="172"/>
    </location>
</feature>
<protein>
    <recommendedName>
        <fullName evidence="3">Exonuclease domain-containing protein</fullName>
    </recommendedName>
</protein>
<comment type="caution">
    <text evidence="4">The sequence shown here is derived from an EMBL/GenBank/DDBJ whole genome shotgun (WGS) entry which is preliminary data.</text>
</comment>
<gene>
    <name evidence="4" type="ORF">HYH03_005504</name>
</gene>
<dbReference type="Gene3D" id="3.30.420.10">
    <property type="entry name" value="Ribonuclease H-like superfamily/Ribonuclease H"/>
    <property type="match status" value="1"/>
</dbReference>
<dbReference type="GO" id="GO:0004527">
    <property type="term" value="F:exonuclease activity"/>
    <property type="evidence" value="ECO:0007669"/>
    <property type="project" value="InterPro"/>
</dbReference>
<dbReference type="Proteomes" id="UP000612055">
    <property type="component" value="Unassembled WGS sequence"/>
</dbReference>
<keyword evidence="2" id="KW-0378">Hydrolase</keyword>
<keyword evidence="1" id="KW-0540">Nuclease</keyword>
<proteinExistence type="predicted"/>
<dbReference type="SMART" id="SM00479">
    <property type="entry name" value="EXOIII"/>
    <property type="match status" value="1"/>
</dbReference>
<accession>A0A836C0W1</accession>
<dbReference type="GO" id="GO:0003676">
    <property type="term" value="F:nucleic acid binding"/>
    <property type="evidence" value="ECO:0007669"/>
    <property type="project" value="InterPro"/>
</dbReference>
<evidence type="ECO:0000313" key="4">
    <source>
        <dbReference type="EMBL" id="KAG2496271.1"/>
    </source>
</evidence>
<keyword evidence="5" id="KW-1185">Reference proteome</keyword>
<dbReference type="SUPFAM" id="SSF53098">
    <property type="entry name" value="Ribonuclease H-like"/>
    <property type="match status" value="1"/>
</dbReference>
<dbReference type="InterPro" id="IPR012337">
    <property type="entry name" value="RNaseH-like_sf"/>
</dbReference>
<dbReference type="EMBL" id="JAEHOE010000019">
    <property type="protein sequence ID" value="KAG2496271.1"/>
    <property type="molecule type" value="Genomic_DNA"/>
</dbReference>
<dbReference type="GO" id="GO:0005634">
    <property type="term" value="C:nucleus"/>
    <property type="evidence" value="ECO:0007669"/>
    <property type="project" value="TreeGrafter"/>
</dbReference>
<dbReference type="OrthoDB" id="16516at2759"/>
<organism evidence="4 5">
    <name type="scientific">Edaphochlamys debaryana</name>
    <dbReference type="NCBI Taxonomy" id="47281"/>
    <lineage>
        <taxon>Eukaryota</taxon>
        <taxon>Viridiplantae</taxon>
        <taxon>Chlorophyta</taxon>
        <taxon>core chlorophytes</taxon>
        <taxon>Chlorophyceae</taxon>
        <taxon>CS clade</taxon>
        <taxon>Chlamydomonadales</taxon>
        <taxon>Chlamydomonadales incertae sedis</taxon>
        <taxon>Edaphochlamys</taxon>
    </lineage>
</organism>
<reference evidence="4" key="1">
    <citation type="journal article" date="2020" name="bioRxiv">
        <title>Comparative genomics of Chlamydomonas.</title>
        <authorList>
            <person name="Craig R.J."/>
            <person name="Hasan A.R."/>
            <person name="Ness R.W."/>
            <person name="Keightley P.D."/>
        </authorList>
    </citation>
    <scope>NUCLEOTIDE SEQUENCE</scope>
    <source>
        <strain evidence="4">CCAP 11/70</strain>
    </source>
</reference>
<dbReference type="PANTHER" id="PTHR12801:SF159">
    <property type="entry name" value="C3H1-TYPE DOMAIN-CONTAINING PROTEIN"/>
    <property type="match status" value="1"/>
</dbReference>
<dbReference type="Pfam" id="PF00929">
    <property type="entry name" value="RNase_T"/>
    <property type="match status" value="1"/>
</dbReference>
<dbReference type="InterPro" id="IPR036397">
    <property type="entry name" value="RNaseH_sf"/>
</dbReference>
<dbReference type="PANTHER" id="PTHR12801">
    <property type="entry name" value="RNA EXONUCLEASE REXO1 / RECO3 FAMILY MEMBER-RELATED"/>
    <property type="match status" value="1"/>
</dbReference>
<sequence>MTRFLAVDVECVATGTDHNARSVAQIAVVDEYLNVLLNVYVKPELPVVSYLTPLTGLTREVLDTHGMSLVQALAAVRATIPRDAVLIGQNIGQDVQWLGLRESVDFEGMQDLQGLYRIWNDKFKSYSVFAQTHLAKVLLSWQDAPGPNEHDAVEDARKSMALFNHHRSVLATSAEAMEAARQALLAAPVPASFAKRHGVFEGVCMGNRKTCTCGAPFFG</sequence>
<evidence type="ECO:0000256" key="2">
    <source>
        <dbReference type="ARBA" id="ARBA00022801"/>
    </source>
</evidence>
<dbReference type="AlphaFoldDB" id="A0A836C0W1"/>
<dbReference type="InterPro" id="IPR013520">
    <property type="entry name" value="Ribonucl_H"/>
</dbReference>
<evidence type="ECO:0000259" key="3">
    <source>
        <dbReference type="SMART" id="SM00479"/>
    </source>
</evidence>
<evidence type="ECO:0000313" key="5">
    <source>
        <dbReference type="Proteomes" id="UP000612055"/>
    </source>
</evidence>
<dbReference type="InterPro" id="IPR047021">
    <property type="entry name" value="REXO1/3/4-like"/>
</dbReference>
<evidence type="ECO:0000256" key="1">
    <source>
        <dbReference type="ARBA" id="ARBA00022722"/>
    </source>
</evidence>